<feature type="transmembrane region" description="Helical" evidence="10">
    <location>
        <begin position="568"/>
        <end position="594"/>
    </location>
</feature>
<evidence type="ECO:0000256" key="6">
    <source>
        <dbReference type="ARBA" id="ARBA00022989"/>
    </source>
</evidence>
<feature type="coiled-coil region" evidence="8">
    <location>
        <begin position="207"/>
        <end position="234"/>
    </location>
</feature>
<evidence type="ECO:0000256" key="10">
    <source>
        <dbReference type="SAM" id="Phobius"/>
    </source>
</evidence>
<feature type="domain" description="Mechanosensitive ion channel transmembrane helices 2/3" evidence="16">
    <location>
        <begin position="874"/>
        <end position="915"/>
    </location>
</feature>
<dbReference type="AlphaFoldDB" id="A0A9Q3ZIB7"/>
<dbReference type="Gene3D" id="2.30.30.60">
    <property type="match status" value="1"/>
</dbReference>
<organism evidence="17 18">
    <name type="scientific">Alloalcanivorax xenomutans</name>
    <dbReference type="NCBI Taxonomy" id="1094342"/>
    <lineage>
        <taxon>Bacteria</taxon>
        <taxon>Pseudomonadati</taxon>
        <taxon>Pseudomonadota</taxon>
        <taxon>Gammaproteobacteria</taxon>
        <taxon>Oceanospirillales</taxon>
        <taxon>Alcanivoracaceae</taxon>
        <taxon>Alloalcanivorax</taxon>
    </lineage>
</organism>
<dbReference type="Proteomes" id="UP001107961">
    <property type="component" value="Unassembled WGS sequence"/>
</dbReference>
<feature type="chain" id="PRO_5040508633" evidence="11">
    <location>
        <begin position="25"/>
        <end position="1109"/>
    </location>
</feature>
<dbReference type="InterPro" id="IPR010920">
    <property type="entry name" value="LSM_dom_sf"/>
</dbReference>
<dbReference type="Pfam" id="PF12795">
    <property type="entry name" value="MscS_porin"/>
    <property type="match status" value="1"/>
</dbReference>
<dbReference type="GO" id="GO:0008381">
    <property type="term" value="F:mechanosensitive monoatomic ion channel activity"/>
    <property type="evidence" value="ECO:0007669"/>
    <property type="project" value="UniProtKB-ARBA"/>
</dbReference>
<dbReference type="GO" id="GO:0009992">
    <property type="term" value="P:intracellular water homeostasis"/>
    <property type="evidence" value="ECO:0007669"/>
    <property type="project" value="TreeGrafter"/>
</dbReference>
<dbReference type="InterPro" id="IPR011066">
    <property type="entry name" value="MscS_channel_C_sf"/>
</dbReference>
<evidence type="ECO:0000259" key="14">
    <source>
        <dbReference type="Pfam" id="PF12795"/>
    </source>
</evidence>
<dbReference type="SUPFAM" id="SSF50182">
    <property type="entry name" value="Sm-like ribonucleoproteins"/>
    <property type="match status" value="1"/>
</dbReference>
<reference evidence="17" key="1">
    <citation type="submission" date="2022-01" db="EMBL/GenBank/DDBJ databases">
        <authorList>
            <person name="Karlyshev A.V."/>
            <person name="Jaspars M."/>
        </authorList>
    </citation>
    <scope>NUCLEOTIDE SEQUENCE</scope>
    <source>
        <strain evidence="17">AGSA3-2</strain>
    </source>
</reference>
<keyword evidence="7 10" id="KW-0472">Membrane</keyword>
<dbReference type="Pfam" id="PF21088">
    <property type="entry name" value="MS_channel_1st"/>
    <property type="match status" value="1"/>
</dbReference>
<dbReference type="InterPro" id="IPR052702">
    <property type="entry name" value="MscS-like_channel"/>
</dbReference>
<feature type="domain" description="Mechanosensitive ion channel MscS" evidence="12">
    <location>
        <begin position="917"/>
        <end position="982"/>
    </location>
</feature>
<evidence type="ECO:0000256" key="8">
    <source>
        <dbReference type="SAM" id="Coils"/>
    </source>
</evidence>
<dbReference type="Gene3D" id="1.10.287.1260">
    <property type="match status" value="1"/>
</dbReference>
<dbReference type="GO" id="GO:0005886">
    <property type="term" value="C:plasma membrane"/>
    <property type="evidence" value="ECO:0007669"/>
    <property type="project" value="UniProtKB-SubCell"/>
</dbReference>
<accession>A0A9Q3ZIB7</accession>
<dbReference type="InterPro" id="IPR006685">
    <property type="entry name" value="MscS_channel_2nd"/>
</dbReference>
<dbReference type="RefSeq" id="WP_233926152.1">
    <property type="nucleotide sequence ID" value="NZ_CBDDTQ010000001.1"/>
</dbReference>
<feature type="transmembrane region" description="Helical" evidence="10">
    <location>
        <begin position="615"/>
        <end position="634"/>
    </location>
</feature>
<feature type="coiled-coil region" evidence="8">
    <location>
        <begin position="276"/>
        <end position="303"/>
    </location>
</feature>
<dbReference type="FunFam" id="1.10.287.1260:FF:000002">
    <property type="entry name" value="Potassium efflux system KefA"/>
    <property type="match status" value="1"/>
</dbReference>
<dbReference type="InterPro" id="IPR006686">
    <property type="entry name" value="MscS_channel_CS"/>
</dbReference>
<dbReference type="InterPro" id="IPR049278">
    <property type="entry name" value="MS_channel_C"/>
</dbReference>
<comment type="similarity">
    <text evidence="2">Belongs to the MscS (TC 1.A.23) family.</text>
</comment>
<feature type="domain" description="Mechanosensitive ion channel MscS porin" evidence="14">
    <location>
        <begin position="50"/>
        <end position="277"/>
    </location>
</feature>
<dbReference type="InterPro" id="IPR024393">
    <property type="entry name" value="MscS_porin"/>
</dbReference>
<feature type="transmembrane region" description="Helical" evidence="10">
    <location>
        <begin position="681"/>
        <end position="703"/>
    </location>
</feature>
<feature type="region of interest" description="Disordered" evidence="9">
    <location>
        <begin position="1087"/>
        <end position="1109"/>
    </location>
</feature>
<keyword evidence="6 10" id="KW-1133">Transmembrane helix</keyword>
<feature type="transmembrane region" description="Helical" evidence="10">
    <location>
        <begin position="875"/>
        <end position="896"/>
    </location>
</feature>
<keyword evidence="4 10" id="KW-0812">Transmembrane</keyword>
<dbReference type="PROSITE" id="PS01246">
    <property type="entry name" value="UPF0003"/>
    <property type="match status" value="1"/>
</dbReference>
<evidence type="ECO:0000256" key="9">
    <source>
        <dbReference type="SAM" id="MobiDB-lite"/>
    </source>
</evidence>
<evidence type="ECO:0000256" key="4">
    <source>
        <dbReference type="ARBA" id="ARBA00022692"/>
    </source>
</evidence>
<dbReference type="EMBL" id="JAJVKT010000033">
    <property type="protein sequence ID" value="MCE7510902.1"/>
    <property type="molecule type" value="Genomic_DNA"/>
</dbReference>
<dbReference type="InterPro" id="IPR011014">
    <property type="entry name" value="MscS_channel_TM-2"/>
</dbReference>
<feature type="domain" description="Mechanosensitive ion channel MscS C-terminal" evidence="15">
    <location>
        <begin position="992"/>
        <end position="1073"/>
    </location>
</feature>
<dbReference type="Pfam" id="PF00924">
    <property type="entry name" value="MS_channel_2nd"/>
    <property type="match status" value="1"/>
</dbReference>
<dbReference type="InterPro" id="IPR049142">
    <property type="entry name" value="MS_channel_1st"/>
</dbReference>
<evidence type="ECO:0000259" key="15">
    <source>
        <dbReference type="Pfam" id="PF21082"/>
    </source>
</evidence>
<gene>
    <name evidence="17" type="primary">mscK</name>
    <name evidence="17" type="ORF">LZG35_19880</name>
</gene>
<dbReference type="InterPro" id="IPR023408">
    <property type="entry name" value="MscS_beta-dom_sf"/>
</dbReference>
<comment type="subcellular location">
    <subcellularLocation>
        <location evidence="1">Cell membrane</location>
        <topology evidence="1">Multi-pass membrane protein</topology>
    </subcellularLocation>
</comment>
<feature type="transmembrane region" description="Helical" evidence="10">
    <location>
        <begin position="715"/>
        <end position="734"/>
    </location>
</feature>
<evidence type="ECO:0000259" key="16">
    <source>
        <dbReference type="Pfam" id="PF21088"/>
    </source>
</evidence>
<keyword evidence="8" id="KW-0175">Coiled coil</keyword>
<dbReference type="Gene3D" id="3.30.70.100">
    <property type="match status" value="1"/>
</dbReference>
<evidence type="ECO:0000259" key="13">
    <source>
        <dbReference type="Pfam" id="PF12794"/>
    </source>
</evidence>
<dbReference type="SUPFAM" id="SSF82861">
    <property type="entry name" value="Mechanosensitive channel protein MscS (YggB), transmembrane region"/>
    <property type="match status" value="1"/>
</dbReference>
<sequence>MRPGRSRLLLSLLLFWMLCGVAAAQSSGFSLPGIDDLEKQLTGDGDNADTQKEGEPTPERTLLEETLKLRKEIDANHEQIKKLEQQQNALPREKAALQDELEKIRRESTIDWAERYQSLSISALAEELGQKLQALERNQEKLAATASDVTSSQTLPERAQNTISDSLAEADDIRRQLNRPSVEETLSEMEVQNLQVKLAVLDSRIELRNQELAVASASEQRSRLQQRVLEADAELIQKQLDVLQPLINQRRQQQLQDELQAASVDLPAEVADHPELAAAEERNKALRKQLVQTSEEVNDLLRENVATKTQLDRVRALSTTVNDQIRMLDGSLLLSRILYEQQKNLPDFKPREGLPKAIGDTRLRQFEISQQRQQTEASIVRIDDQDISPEDRAALQDALGSLHDIHVELLNQLDTELGRKLNLLVRLNLVQDQLGDVSRNLHDTISEQTFWMPSTQPINLSWLREFPAQVRDQINAMPWLRMGKDALALLKDKWPWLLLPATFAAALMWWRRRLRTRIRKLNSDIGFLRRDSQLHTPLAILMTALMCAPGPLVLSLLAWGLWIQPGTLSTVLGAALLKVALLWLVFEMCYRLLARDGIAQRHFRWSADGNTQLRRRLLAVGLAMVPMTLIIAFGEQWPAQLNNDRIGLVIMVFGLAVMGIMLTRVALHFPITRFSTAYKTIAALVCGGLPFALIVVIGLGYYYTTVRLSGRIIDSFYLLLLWTLIDATAVRGLAVAAQRLAYKRALAQRDSDAKETSVEGIEVEEPQLDLERVNQQSLRLIRMALVVVFGLLFYWVWADILSAFSYTENILLWETTEGSGSTLTQVPISLGDVMFALAATVVTLMLALNLPGLLEVLLLSRMNLKQGSSYATTTLLSYVIIALGVMVVLGSLGLTWNKLQWLVAALGVGLGFGLQQIFANFVSGIIILFERPIRIGDVITIGTLSGTVSRVRVRATTVIDFDRKEIIIPNQTFVTEQLINWSLSDTVTRLIITVGFAYGSDLNTCREILQTVARDHPKVMKDPEPMILFMGFGASTLDHELRVYVKEIGDRLSTTDELNRRIDQLCREKGVEIAFSQMDIHIRSINGGDNLTIPGERRESGNSDPQTDA</sequence>
<keyword evidence="18" id="KW-1185">Reference proteome</keyword>
<feature type="transmembrane region" description="Helical" evidence="10">
    <location>
        <begin position="646"/>
        <end position="669"/>
    </location>
</feature>
<evidence type="ECO:0000256" key="2">
    <source>
        <dbReference type="ARBA" id="ARBA00008017"/>
    </source>
</evidence>
<proteinExistence type="inferred from homology"/>
<evidence type="ECO:0000256" key="1">
    <source>
        <dbReference type="ARBA" id="ARBA00004651"/>
    </source>
</evidence>
<evidence type="ECO:0000256" key="5">
    <source>
        <dbReference type="ARBA" id="ARBA00022729"/>
    </source>
</evidence>
<feature type="compositionally biased region" description="Polar residues" evidence="9">
    <location>
        <begin position="147"/>
        <end position="165"/>
    </location>
</feature>
<comment type="caution">
    <text evidence="17">The sequence shown here is derived from an EMBL/GenBank/DDBJ whole genome shotgun (WGS) entry which is preliminary data.</text>
</comment>
<evidence type="ECO:0000256" key="7">
    <source>
        <dbReference type="ARBA" id="ARBA00023136"/>
    </source>
</evidence>
<feature type="transmembrane region" description="Helical" evidence="10">
    <location>
        <begin position="833"/>
        <end position="854"/>
    </location>
</feature>
<dbReference type="Pfam" id="PF21082">
    <property type="entry name" value="MS_channel_3rd"/>
    <property type="match status" value="1"/>
</dbReference>
<dbReference type="InterPro" id="IPR025692">
    <property type="entry name" value="MscS_IM_dom1"/>
</dbReference>
<keyword evidence="5 11" id="KW-0732">Signal</keyword>
<feature type="region of interest" description="Disordered" evidence="9">
    <location>
        <begin position="145"/>
        <end position="167"/>
    </location>
</feature>
<dbReference type="PANTHER" id="PTHR30347">
    <property type="entry name" value="POTASSIUM CHANNEL RELATED"/>
    <property type="match status" value="1"/>
</dbReference>
<feature type="transmembrane region" description="Helical" evidence="10">
    <location>
        <begin position="494"/>
        <end position="510"/>
    </location>
</feature>
<evidence type="ECO:0000259" key="12">
    <source>
        <dbReference type="Pfam" id="PF00924"/>
    </source>
</evidence>
<dbReference type="Pfam" id="PF12794">
    <property type="entry name" value="MscS_TM"/>
    <property type="match status" value="1"/>
</dbReference>
<name>A0A9Q3ZIB7_9GAMM</name>
<feature type="coiled-coil region" evidence="8">
    <location>
        <begin position="66"/>
        <end position="145"/>
    </location>
</feature>
<evidence type="ECO:0000256" key="3">
    <source>
        <dbReference type="ARBA" id="ARBA00022475"/>
    </source>
</evidence>
<feature type="transmembrane region" description="Helical" evidence="10">
    <location>
        <begin position="902"/>
        <end position="929"/>
    </location>
</feature>
<feature type="transmembrane region" description="Helical" evidence="10">
    <location>
        <begin position="538"/>
        <end position="562"/>
    </location>
</feature>
<dbReference type="SUPFAM" id="SSF82689">
    <property type="entry name" value="Mechanosensitive channel protein MscS (YggB), C-terminal domain"/>
    <property type="match status" value="1"/>
</dbReference>
<dbReference type="NCBIfam" id="NF008438">
    <property type="entry name" value="PRK11281.1"/>
    <property type="match status" value="1"/>
</dbReference>
<protein>
    <submittedName>
        <fullName evidence="17">Mechanosensitive channel MscK</fullName>
    </submittedName>
</protein>
<evidence type="ECO:0000313" key="18">
    <source>
        <dbReference type="Proteomes" id="UP001107961"/>
    </source>
</evidence>
<dbReference type="PANTHER" id="PTHR30347:SF1">
    <property type="entry name" value="MECHANOSENSITIVE CHANNEL MSCK"/>
    <property type="match status" value="1"/>
</dbReference>
<evidence type="ECO:0000256" key="11">
    <source>
        <dbReference type="SAM" id="SignalP"/>
    </source>
</evidence>
<feature type="domain" description="Mechanosensitive ion channel inner membrane" evidence="13">
    <location>
        <begin position="497"/>
        <end position="813"/>
    </location>
</feature>
<keyword evidence="3" id="KW-1003">Cell membrane</keyword>
<feature type="signal peptide" evidence="11">
    <location>
        <begin position="1"/>
        <end position="24"/>
    </location>
</feature>
<feature type="transmembrane region" description="Helical" evidence="10">
    <location>
        <begin position="780"/>
        <end position="797"/>
    </location>
</feature>
<evidence type="ECO:0000313" key="17">
    <source>
        <dbReference type="EMBL" id="MCE7510902.1"/>
    </source>
</evidence>